<evidence type="ECO:0000313" key="2">
    <source>
        <dbReference type="EMBL" id="GMA21106.1"/>
    </source>
</evidence>
<dbReference type="InterPro" id="IPR014145">
    <property type="entry name" value="LigD_pol_dom"/>
</dbReference>
<dbReference type="Proteomes" id="UP001157109">
    <property type="component" value="Unassembled WGS sequence"/>
</dbReference>
<dbReference type="EMBL" id="BSUJ01000001">
    <property type="protein sequence ID" value="GMA21106.1"/>
    <property type="molecule type" value="Genomic_DNA"/>
</dbReference>
<keyword evidence="3" id="KW-1185">Reference proteome</keyword>
<proteinExistence type="predicted"/>
<dbReference type="Gene3D" id="3.90.920.10">
    <property type="entry name" value="DNA primase, PRIM domain"/>
    <property type="match status" value="1"/>
</dbReference>
<name>A0ABQ6HS14_9MICO</name>
<dbReference type="InterPro" id="IPR052171">
    <property type="entry name" value="NHEJ_LigD"/>
</dbReference>
<feature type="domain" description="DNA ligase D polymerase" evidence="1">
    <location>
        <begin position="3"/>
        <end position="202"/>
    </location>
</feature>
<reference evidence="3" key="1">
    <citation type="journal article" date="2019" name="Int. J. Syst. Evol. Microbiol.">
        <title>The Global Catalogue of Microorganisms (GCM) 10K type strain sequencing project: providing services to taxonomists for standard genome sequencing and annotation.</title>
        <authorList>
            <consortium name="The Broad Institute Genomics Platform"/>
            <consortium name="The Broad Institute Genome Sequencing Center for Infectious Disease"/>
            <person name="Wu L."/>
            <person name="Ma J."/>
        </authorList>
    </citation>
    <scope>NUCLEOTIDE SEQUENCE [LARGE SCALE GENOMIC DNA]</scope>
    <source>
        <strain evidence="3">NBRC 105830</strain>
    </source>
</reference>
<dbReference type="PANTHER" id="PTHR42705:SF2">
    <property type="entry name" value="BIFUNCTIONAL NON-HOMOLOGOUS END JOINING PROTEIN LIGD"/>
    <property type="match status" value="1"/>
</dbReference>
<gene>
    <name evidence="2" type="ORF">GCM10025862_31270</name>
</gene>
<accession>A0ABQ6HS14</accession>
<comment type="caution">
    <text evidence="2">The sequence shown here is derived from an EMBL/GenBank/DDBJ whole genome shotgun (WGS) entry which is preliminary data.</text>
</comment>
<evidence type="ECO:0000313" key="3">
    <source>
        <dbReference type="Proteomes" id="UP001157109"/>
    </source>
</evidence>
<dbReference type="Pfam" id="PF21686">
    <property type="entry name" value="LigD_Prim-Pol"/>
    <property type="match status" value="1"/>
</dbReference>
<evidence type="ECO:0000259" key="1">
    <source>
        <dbReference type="Pfam" id="PF21686"/>
    </source>
</evidence>
<dbReference type="PANTHER" id="PTHR42705">
    <property type="entry name" value="BIFUNCTIONAL NON-HOMOLOGOUS END JOINING PROTEIN LIGD"/>
    <property type="match status" value="1"/>
</dbReference>
<organism evidence="2 3">
    <name type="scientific">Arsenicicoccus piscis</name>
    <dbReference type="NCBI Taxonomy" id="673954"/>
    <lineage>
        <taxon>Bacteria</taxon>
        <taxon>Bacillati</taxon>
        <taxon>Actinomycetota</taxon>
        <taxon>Actinomycetes</taxon>
        <taxon>Micrococcales</taxon>
        <taxon>Intrasporangiaceae</taxon>
        <taxon>Arsenicicoccus</taxon>
    </lineage>
</organism>
<sequence length="205" mass="21982">MVYPLVDDVAGLTWLGQVGALELHTPQWTVDLSADSPSEVSRGADRMVIDLDPGPGAGLHACAQVALLVRERLSAVGLTTLRPVTSGSKGLQLYAELPDRWPSDQVREAARLLAEGLASEHADLVVSSMAKVLRPGKVLLDWSQNVAAKTTITPYSLRGKQPAPFVAAPRTWAEVERGADGERFEQLGPADVVRRLDELGDLMVG</sequence>
<protein>
    <recommendedName>
        <fullName evidence="1">DNA ligase D polymerase domain-containing protein</fullName>
    </recommendedName>
</protein>